<evidence type="ECO:0000313" key="1">
    <source>
        <dbReference type="EMBL" id="GAG42488.1"/>
    </source>
</evidence>
<evidence type="ECO:0008006" key="2">
    <source>
        <dbReference type="Google" id="ProtNLM"/>
    </source>
</evidence>
<dbReference type="InterPro" id="IPR008337">
    <property type="entry name" value="Capsule_biosynth_CapB"/>
</dbReference>
<reference evidence="1" key="1">
    <citation type="journal article" date="2014" name="Front. Microbiol.">
        <title>High frequency of phylogenetically diverse reductive dehalogenase-homologous genes in deep subseafloor sedimentary metagenomes.</title>
        <authorList>
            <person name="Kawai M."/>
            <person name="Futagami T."/>
            <person name="Toyoda A."/>
            <person name="Takaki Y."/>
            <person name="Nishi S."/>
            <person name="Hori S."/>
            <person name="Arai W."/>
            <person name="Tsubouchi T."/>
            <person name="Morono Y."/>
            <person name="Uchiyama I."/>
            <person name="Ito T."/>
            <person name="Fujiyama A."/>
            <person name="Inagaki F."/>
            <person name="Takami H."/>
        </authorList>
    </citation>
    <scope>NUCLEOTIDE SEQUENCE</scope>
    <source>
        <strain evidence="1">Expedition CK06-06</strain>
    </source>
</reference>
<dbReference type="AlphaFoldDB" id="X0Y170"/>
<feature type="non-terminal residue" evidence="1">
    <location>
        <position position="89"/>
    </location>
</feature>
<name>X0Y170_9ZZZZ</name>
<dbReference type="PRINTS" id="PR01758">
    <property type="entry name" value="CAPSULEPROTB"/>
</dbReference>
<dbReference type="GO" id="GO:0005524">
    <property type="term" value="F:ATP binding"/>
    <property type="evidence" value="ECO:0007669"/>
    <property type="project" value="InterPro"/>
</dbReference>
<dbReference type="GO" id="GO:0045227">
    <property type="term" value="P:capsule polysaccharide biosynthetic process"/>
    <property type="evidence" value="ECO:0007669"/>
    <property type="project" value="InterPro"/>
</dbReference>
<dbReference type="GO" id="GO:0016020">
    <property type="term" value="C:membrane"/>
    <property type="evidence" value="ECO:0007669"/>
    <property type="project" value="InterPro"/>
</dbReference>
<comment type="caution">
    <text evidence="1">The sequence shown here is derived from an EMBL/GenBank/DDBJ whole genome shotgun (WGS) entry which is preliminary data.</text>
</comment>
<protein>
    <recommendedName>
        <fullName evidence="2">Mur ligase central domain-containing protein</fullName>
    </recommendedName>
</protein>
<dbReference type="Gene3D" id="3.40.1190.10">
    <property type="entry name" value="Mur-like, catalytic domain"/>
    <property type="match status" value="1"/>
</dbReference>
<dbReference type="SUPFAM" id="SSF53623">
    <property type="entry name" value="MurD-like peptide ligases, catalytic domain"/>
    <property type="match status" value="1"/>
</dbReference>
<sequence>MFIIFILSIVFLIYGIIEQINHYKRVKKVPIRIHVNGTRGKSTTTRLIAAGLREAGFKVLAKTTGTLPRIIFEDGMETPLKRRGNPNII</sequence>
<accession>X0Y170</accession>
<gene>
    <name evidence="1" type="ORF">S01H1_83010</name>
</gene>
<dbReference type="InterPro" id="IPR036565">
    <property type="entry name" value="Mur-like_cat_sf"/>
</dbReference>
<proteinExistence type="predicted"/>
<organism evidence="1">
    <name type="scientific">marine sediment metagenome</name>
    <dbReference type="NCBI Taxonomy" id="412755"/>
    <lineage>
        <taxon>unclassified sequences</taxon>
        <taxon>metagenomes</taxon>
        <taxon>ecological metagenomes</taxon>
    </lineage>
</organism>
<dbReference type="EMBL" id="BARS01056347">
    <property type="protein sequence ID" value="GAG42488.1"/>
    <property type="molecule type" value="Genomic_DNA"/>
</dbReference>